<proteinExistence type="predicted"/>
<reference evidence="2" key="1">
    <citation type="submission" date="2021-01" db="UniProtKB">
        <authorList>
            <consortium name="EnsemblMetazoa"/>
        </authorList>
    </citation>
    <scope>IDENTIFICATION</scope>
</reference>
<keyword evidence="1" id="KW-0732">Signal</keyword>
<dbReference type="Proteomes" id="UP000002358">
    <property type="component" value="Chromosome 1"/>
</dbReference>
<name>A0A7M7M637_NASVI</name>
<dbReference type="InParanoid" id="A0A7M7M637"/>
<dbReference type="KEGG" id="nvi:107980555"/>
<gene>
    <name evidence="2" type="primary">107980555</name>
</gene>
<feature type="chain" id="PRO_5029728452" evidence="1">
    <location>
        <begin position="21"/>
        <end position="478"/>
    </location>
</feature>
<dbReference type="EnsemblMetazoa" id="XM_016981471">
    <property type="protein sequence ID" value="XP_016836960"/>
    <property type="gene ID" value="LOC107980555"/>
</dbReference>
<dbReference type="OrthoDB" id="10597921at2759"/>
<organism evidence="2 3">
    <name type="scientific">Nasonia vitripennis</name>
    <name type="common">Parasitic wasp</name>
    <dbReference type="NCBI Taxonomy" id="7425"/>
    <lineage>
        <taxon>Eukaryota</taxon>
        <taxon>Metazoa</taxon>
        <taxon>Ecdysozoa</taxon>
        <taxon>Arthropoda</taxon>
        <taxon>Hexapoda</taxon>
        <taxon>Insecta</taxon>
        <taxon>Pterygota</taxon>
        <taxon>Neoptera</taxon>
        <taxon>Endopterygota</taxon>
        <taxon>Hymenoptera</taxon>
        <taxon>Apocrita</taxon>
        <taxon>Proctotrupomorpha</taxon>
        <taxon>Chalcidoidea</taxon>
        <taxon>Pteromalidae</taxon>
        <taxon>Pteromalinae</taxon>
        <taxon>Nasonia</taxon>
    </lineage>
</organism>
<evidence type="ECO:0000256" key="1">
    <source>
        <dbReference type="SAM" id="SignalP"/>
    </source>
</evidence>
<sequence length="478" mass="54620">MNSLAALVILLLLPTDRVLSDPVRRQLRALPNFSKHISHAGQDLVFGHSVGQRVTFFYALCDRHDNSSQKLCALVLEPLDREGQTRTKSRTKSRTCVFELVSKKRNGRIARKFSLTQFGRNELIFVWKEGEKTRRPTDRHEANNEYSVKCWPRSRRSDEAAGDYVQELLRLRVVHMKSCRFHETNVTVDEKAHRVGDHEITGLNVVAFGNGAEIFFRNEELCGRERRCRIEYNSKTHKFSSYSVTMFAVEGLPVKYDATAKIQSTWSQGSRSADDRLYLVDSMLHEAGSVQILEANGDELEAHYYSWSVFDIDLRASAVAYSALRSQMAICMQAMSSTSLDCVSSEDDFQVALSLRSRDVRLLRVRNLPGGGFLLLIGYGPEGVTDRLEQLDHVKLDSQSQIVASYGLKDFQCQSEGSRLDGDFFEKRGSEYCYYINCVSPRPAVNQTELDLDEYHWHFHAYCMPEEKQEEDHVGEHT</sequence>
<feature type="signal peptide" evidence="1">
    <location>
        <begin position="1"/>
        <end position="20"/>
    </location>
</feature>
<keyword evidence="3" id="KW-1185">Reference proteome</keyword>
<dbReference type="AlphaFoldDB" id="A0A7M7M637"/>
<evidence type="ECO:0000313" key="3">
    <source>
        <dbReference type="Proteomes" id="UP000002358"/>
    </source>
</evidence>
<accession>A0A7M7M637</accession>
<evidence type="ECO:0000313" key="2">
    <source>
        <dbReference type="EnsemblMetazoa" id="XP_016836960"/>
    </source>
</evidence>
<protein>
    <submittedName>
        <fullName evidence="2">Uncharacterized protein</fullName>
    </submittedName>
</protein>